<dbReference type="EMBL" id="FOSC01000006">
    <property type="protein sequence ID" value="SFJ82564.1"/>
    <property type="molecule type" value="Genomic_DNA"/>
</dbReference>
<dbReference type="RefSeq" id="WP_091704170.1">
    <property type="nucleotide sequence ID" value="NZ_BMYN01000012.1"/>
</dbReference>
<feature type="compositionally biased region" description="Pro residues" evidence="1">
    <location>
        <begin position="69"/>
        <end position="81"/>
    </location>
</feature>
<dbReference type="Proteomes" id="UP000199445">
    <property type="component" value="Unassembled WGS sequence"/>
</dbReference>
<protein>
    <submittedName>
        <fullName evidence="2">Uncharacterized protein</fullName>
    </submittedName>
</protein>
<evidence type="ECO:0000256" key="1">
    <source>
        <dbReference type="SAM" id="MobiDB-lite"/>
    </source>
</evidence>
<proteinExistence type="predicted"/>
<sequence length="94" mass="10256">MKLKPTVIPPRQDHVEDPEKRFYVMAPRSTKVALENEAFNRGTDLWTLSGAVLQAWLAAGCPDYGFAPDQPPVSDNPPSSPSPSQLAHDQGDKA</sequence>
<dbReference type="OrthoDB" id="6369625at2"/>
<accession>A0A1I3UGF3</accession>
<name>A0A1I3UGF3_9GAMM</name>
<gene>
    <name evidence="2" type="ORF">SAMN05216429_106135</name>
</gene>
<organism evidence="2 3">
    <name type="scientific">Marinobacter persicus</name>
    <dbReference type="NCBI Taxonomy" id="930118"/>
    <lineage>
        <taxon>Bacteria</taxon>
        <taxon>Pseudomonadati</taxon>
        <taxon>Pseudomonadota</taxon>
        <taxon>Gammaproteobacteria</taxon>
        <taxon>Pseudomonadales</taxon>
        <taxon>Marinobacteraceae</taxon>
        <taxon>Marinobacter</taxon>
    </lineage>
</organism>
<keyword evidence="3" id="KW-1185">Reference proteome</keyword>
<evidence type="ECO:0000313" key="3">
    <source>
        <dbReference type="Proteomes" id="UP000199445"/>
    </source>
</evidence>
<reference evidence="2 3" key="1">
    <citation type="submission" date="2016-10" db="EMBL/GenBank/DDBJ databases">
        <authorList>
            <person name="de Groot N.N."/>
        </authorList>
    </citation>
    <scope>NUCLEOTIDE SEQUENCE [LARGE SCALE GENOMIC DNA]</scope>
    <source>
        <strain evidence="2 3">IBRC-M 10445</strain>
    </source>
</reference>
<dbReference type="AlphaFoldDB" id="A0A1I3UGF3"/>
<feature type="region of interest" description="Disordered" evidence="1">
    <location>
        <begin position="64"/>
        <end position="94"/>
    </location>
</feature>
<evidence type="ECO:0000313" key="2">
    <source>
        <dbReference type="EMBL" id="SFJ82564.1"/>
    </source>
</evidence>